<comment type="caution">
    <text evidence="2">The sequence shown here is derived from an EMBL/GenBank/DDBJ whole genome shotgun (WGS) entry which is preliminary data.</text>
</comment>
<dbReference type="Proteomes" id="UP000677082">
    <property type="component" value="Unassembled WGS sequence"/>
</dbReference>
<reference evidence="2 3" key="1">
    <citation type="submission" date="2021-03" db="EMBL/GenBank/DDBJ databases">
        <title>Whole genome shotgun sequence of Actinoplanes toevensis NBRC 105298.</title>
        <authorList>
            <person name="Komaki H."/>
            <person name="Tamura T."/>
        </authorList>
    </citation>
    <scope>NUCLEOTIDE SEQUENCE [LARGE SCALE GENOMIC DNA]</scope>
    <source>
        <strain evidence="2 3">NBRC 105298</strain>
    </source>
</reference>
<gene>
    <name evidence="2" type="ORF">Ato02nite_049870</name>
</gene>
<evidence type="ECO:0000256" key="1">
    <source>
        <dbReference type="SAM" id="MobiDB-lite"/>
    </source>
</evidence>
<dbReference type="EMBL" id="BOQN01000064">
    <property type="protein sequence ID" value="GIM93194.1"/>
    <property type="molecule type" value="Genomic_DNA"/>
</dbReference>
<evidence type="ECO:0000313" key="3">
    <source>
        <dbReference type="Proteomes" id="UP000677082"/>
    </source>
</evidence>
<dbReference type="RefSeq" id="WP_213009023.1">
    <property type="nucleotide sequence ID" value="NZ_BOQN01000064.1"/>
</dbReference>
<accession>A0A919TFJ6</accession>
<protein>
    <recommendedName>
        <fullName evidence="4">SpoVT-AbrB domain-containing protein</fullName>
    </recommendedName>
</protein>
<feature type="compositionally biased region" description="Low complexity" evidence="1">
    <location>
        <begin position="7"/>
        <end position="24"/>
    </location>
</feature>
<dbReference type="AlphaFoldDB" id="A0A919TFJ6"/>
<feature type="region of interest" description="Disordered" evidence="1">
    <location>
        <begin position="1"/>
        <end position="24"/>
    </location>
</feature>
<sequence length="154" mass="16366">MDAIESSAPAAPVARPTAAASPAGGPLATAALPIPSLQQRPKRLTSARYTLTRCNRHGRLASRHPLRVLGWCAGQALTILTDNGSPLIRAAPNGKEAITAEGFLLLPAAVRRRCGINHGEPLLVASYPDRNLIIICTPAVIDEMTLERFGFLNE</sequence>
<name>A0A919TFJ6_9ACTN</name>
<evidence type="ECO:0000313" key="2">
    <source>
        <dbReference type="EMBL" id="GIM93194.1"/>
    </source>
</evidence>
<evidence type="ECO:0008006" key="4">
    <source>
        <dbReference type="Google" id="ProtNLM"/>
    </source>
</evidence>
<keyword evidence="3" id="KW-1185">Reference proteome</keyword>
<proteinExistence type="predicted"/>
<organism evidence="2 3">
    <name type="scientific">Paractinoplanes toevensis</name>
    <dbReference type="NCBI Taxonomy" id="571911"/>
    <lineage>
        <taxon>Bacteria</taxon>
        <taxon>Bacillati</taxon>
        <taxon>Actinomycetota</taxon>
        <taxon>Actinomycetes</taxon>
        <taxon>Micromonosporales</taxon>
        <taxon>Micromonosporaceae</taxon>
        <taxon>Paractinoplanes</taxon>
    </lineage>
</organism>